<dbReference type="GO" id="GO:0006281">
    <property type="term" value="P:DNA repair"/>
    <property type="evidence" value="ECO:0007669"/>
    <property type="project" value="UniProtKB-KW"/>
</dbReference>
<dbReference type="Gene3D" id="1.10.10.60">
    <property type="entry name" value="Homeodomain-like"/>
    <property type="match status" value="1"/>
</dbReference>
<dbReference type="SUPFAM" id="SSF46689">
    <property type="entry name" value="Homeodomain-like"/>
    <property type="match status" value="1"/>
</dbReference>
<dbReference type="Pfam" id="PF01035">
    <property type="entry name" value="DNA_binding_1"/>
    <property type="match status" value="1"/>
</dbReference>
<dbReference type="InterPro" id="IPR036631">
    <property type="entry name" value="MGMT_N_sf"/>
</dbReference>
<dbReference type="GO" id="GO:0043565">
    <property type="term" value="F:sequence-specific DNA binding"/>
    <property type="evidence" value="ECO:0007669"/>
    <property type="project" value="InterPro"/>
</dbReference>
<keyword evidence="8" id="KW-0010">Activator</keyword>
<evidence type="ECO:0000256" key="7">
    <source>
        <dbReference type="ARBA" id="ARBA00023015"/>
    </source>
</evidence>
<dbReference type="Gene3D" id="3.30.160.70">
    <property type="entry name" value="Methylated DNA-protein cysteine methyltransferase domain"/>
    <property type="match status" value="1"/>
</dbReference>
<protein>
    <recommendedName>
        <fullName evidence="3">methylated-DNA--[protein]-cysteine S-methyltransferase</fullName>
        <ecNumber evidence="3">2.1.1.63</ecNumber>
    </recommendedName>
</protein>
<dbReference type="InterPro" id="IPR016221">
    <property type="entry name" value="Bifunct_regulatory_prot_Ada"/>
</dbReference>
<keyword evidence="6" id="KW-0227">DNA damage</keyword>
<evidence type="ECO:0000256" key="12">
    <source>
        <dbReference type="PIRSR" id="PIRSR000409-1"/>
    </source>
</evidence>
<keyword evidence="5 15" id="KW-0808">Transferase</keyword>
<gene>
    <name evidence="15" type="ORF">DFP81_103276</name>
</gene>
<feature type="active site" description="Nucleophile; methyl group acceptor from methylphosphotriester" evidence="12">
    <location>
        <position position="36"/>
    </location>
</feature>
<evidence type="ECO:0000313" key="15">
    <source>
        <dbReference type="EMBL" id="REG85077.1"/>
    </source>
</evidence>
<dbReference type="InterPro" id="IPR036388">
    <property type="entry name" value="WH-like_DNA-bd_sf"/>
</dbReference>
<evidence type="ECO:0000256" key="1">
    <source>
        <dbReference type="ARBA" id="ARBA00001286"/>
    </source>
</evidence>
<evidence type="ECO:0000256" key="4">
    <source>
        <dbReference type="ARBA" id="ARBA00022603"/>
    </source>
</evidence>
<reference evidence="15 16" key="1">
    <citation type="submission" date="2018-08" db="EMBL/GenBank/DDBJ databases">
        <title>Genomic Encyclopedia of Type Strains, Phase III (KMG-III): the genomes of soil and plant-associated and newly described type strains.</title>
        <authorList>
            <person name="Whitman W."/>
        </authorList>
    </citation>
    <scope>NUCLEOTIDE SEQUENCE [LARGE SCALE GENOMIC DNA]</scope>
    <source>
        <strain evidence="15 16">CECT 7375</strain>
    </source>
</reference>
<dbReference type="InterPro" id="IPR008332">
    <property type="entry name" value="MethylG_MeTrfase_N"/>
</dbReference>
<dbReference type="InterPro" id="IPR009057">
    <property type="entry name" value="Homeodomain-like_sf"/>
</dbReference>
<evidence type="ECO:0000256" key="13">
    <source>
        <dbReference type="PIRSR" id="PIRSR000409-3"/>
    </source>
</evidence>
<dbReference type="GO" id="GO:0008270">
    <property type="term" value="F:zinc ion binding"/>
    <property type="evidence" value="ECO:0007669"/>
    <property type="project" value="InterPro"/>
</dbReference>
<dbReference type="CDD" id="cd06445">
    <property type="entry name" value="ATase"/>
    <property type="match status" value="1"/>
</dbReference>
<evidence type="ECO:0000256" key="3">
    <source>
        <dbReference type="ARBA" id="ARBA00011918"/>
    </source>
</evidence>
<dbReference type="SMART" id="SM00342">
    <property type="entry name" value="HTH_ARAC"/>
    <property type="match status" value="1"/>
</dbReference>
<dbReference type="PIRSF" id="PIRSF000409">
    <property type="entry name" value="Ada"/>
    <property type="match status" value="1"/>
</dbReference>
<dbReference type="AlphaFoldDB" id="A0A3E0DQ42"/>
<dbReference type="Proteomes" id="UP000256542">
    <property type="component" value="Unassembled WGS sequence"/>
</dbReference>
<dbReference type="Pfam" id="PF02805">
    <property type="entry name" value="Ada_Zn_binding"/>
    <property type="match status" value="1"/>
</dbReference>
<dbReference type="InterPro" id="IPR001497">
    <property type="entry name" value="MethylDNA_cys_MeTrfase_AS"/>
</dbReference>
<feature type="binding site" evidence="13">
    <location>
        <position position="40"/>
    </location>
    <ligand>
        <name>Zn(2+)</name>
        <dbReference type="ChEBI" id="CHEBI:29105"/>
    </ligand>
</feature>
<evidence type="ECO:0000256" key="11">
    <source>
        <dbReference type="ARBA" id="ARBA00049348"/>
    </source>
</evidence>
<dbReference type="PANTHER" id="PTHR10815:SF14">
    <property type="entry name" value="BIFUNCTIONAL TRANSCRIPTIONAL ACTIVATOR_DNA REPAIR ENZYME ADA"/>
    <property type="match status" value="1"/>
</dbReference>
<keyword evidence="13" id="KW-0862">Zinc</keyword>
<keyword evidence="4 15" id="KW-0489">Methyltransferase</keyword>
<comment type="cofactor">
    <cofactor evidence="13">
        <name>Zn(2+)</name>
        <dbReference type="ChEBI" id="CHEBI:29105"/>
    </cofactor>
    <text evidence="13">Binds 1 zinc ion per subunit.</text>
</comment>
<dbReference type="InterPro" id="IPR004026">
    <property type="entry name" value="Ada_DNA_repair_Zn-bd"/>
</dbReference>
<feature type="binding site" evidence="13">
    <location>
        <position position="70"/>
    </location>
    <ligand>
        <name>Zn(2+)</name>
        <dbReference type="ChEBI" id="CHEBI:29105"/>
    </ligand>
</feature>
<dbReference type="Gene3D" id="1.10.10.10">
    <property type="entry name" value="Winged helix-like DNA-binding domain superfamily/Winged helix DNA-binding domain"/>
    <property type="match status" value="1"/>
</dbReference>
<dbReference type="Pfam" id="PF02870">
    <property type="entry name" value="Methyltransf_1N"/>
    <property type="match status" value="1"/>
</dbReference>
<dbReference type="PROSITE" id="PS01124">
    <property type="entry name" value="HTH_ARAC_FAMILY_2"/>
    <property type="match status" value="1"/>
</dbReference>
<feature type="domain" description="HTH araC/xylS-type" evidence="14">
    <location>
        <begin position="84"/>
        <end position="168"/>
    </location>
</feature>
<dbReference type="PANTHER" id="PTHR10815">
    <property type="entry name" value="METHYLATED-DNA--PROTEIN-CYSTEINE METHYLTRANSFERASE"/>
    <property type="match status" value="1"/>
</dbReference>
<dbReference type="RefSeq" id="WP_181903049.1">
    <property type="nucleotide sequence ID" value="NZ_QUNG01000003.1"/>
</dbReference>
<dbReference type="InterPro" id="IPR018060">
    <property type="entry name" value="HTH_AraC"/>
</dbReference>
<comment type="catalytic activity">
    <reaction evidence="1">
        <text>a 4-O-methyl-thymidine in DNA + L-cysteinyl-[protein] = a thymidine in DNA + S-methyl-L-cysteinyl-[protein]</text>
        <dbReference type="Rhea" id="RHEA:53428"/>
        <dbReference type="Rhea" id="RHEA-COMP:10131"/>
        <dbReference type="Rhea" id="RHEA-COMP:10132"/>
        <dbReference type="Rhea" id="RHEA-COMP:13555"/>
        <dbReference type="Rhea" id="RHEA-COMP:13556"/>
        <dbReference type="ChEBI" id="CHEBI:29950"/>
        <dbReference type="ChEBI" id="CHEBI:82612"/>
        <dbReference type="ChEBI" id="CHEBI:137386"/>
        <dbReference type="ChEBI" id="CHEBI:137387"/>
        <dbReference type="EC" id="2.1.1.63"/>
    </reaction>
</comment>
<dbReference type="NCBIfam" id="TIGR00589">
    <property type="entry name" value="ogt"/>
    <property type="match status" value="1"/>
</dbReference>
<dbReference type="GO" id="GO:0003700">
    <property type="term" value="F:DNA-binding transcription factor activity"/>
    <property type="evidence" value="ECO:0007669"/>
    <property type="project" value="InterPro"/>
</dbReference>
<dbReference type="SUPFAM" id="SSF53155">
    <property type="entry name" value="Methylated DNA-protein cysteine methyltransferase domain"/>
    <property type="match status" value="1"/>
</dbReference>
<comment type="catalytic activity">
    <reaction evidence="11">
        <text>a 6-O-methyl-2'-deoxyguanosine in DNA + L-cysteinyl-[protein] = S-methyl-L-cysteinyl-[protein] + a 2'-deoxyguanosine in DNA</text>
        <dbReference type="Rhea" id="RHEA:24000"/>
        <dbReference type="Rhea" id="RHEA-COMP:10131"/>
        <dbReference type="Rhea" id="RHEA-COMP:10132"/>
        <dbReference type="Rhea" id="RHEA-COMP:11367"/>
        <dbReference type="Rhea" id="RHEA-COMP:11368"/>
        <dbReference type="ChEBI" id="CHEBI:29950"/>
        <dbReference type="ChEBI" id="CHEBI:82612"/>
        <dbReference type="ChEBI" id="CHEBI:85445"/>
        <dbReference type="ChEBI" id="CHEBI:85448"/>
        <dbReference type="EC" id="2.1.1.63"/>
    </reaction>
</comment>
<keyword evidence="10" id="KW-0234">DNA repair</keyword>
<dbReference type="GO" id="GO:0032259">
    <property type="term" value="P:methylation"/>
    <property type="evidence" value="ECO:0007669"/>
    <property type="project" value="UniProtKB-KW"/>
</dbReference>
<dbReference type="InterPro" id="IPR014048">
    <property type="entry name" value="MethylDNA_cys_MeTrfase_DNA-bd"/>
</dbReference>
<dbReference type="EMBL" id="QUNG01000003">
    <property type="protein sequence ID" value="REG85077.1"/>
    <property type="molecule type" value="Genomic_DNA"/>
</dbReference>
<comment type="similarity">
    <text evidence="2">Belongs to the MGMT family.</text>
</comment>
<dbReference type="EC" id="2.1.1.63" evidence="3"/>
<evidence type="ECO:0000256" key="10">
    <source>
        <dbReference type="ARBA" id="ARBA00023204"/>
    </source>
</evidence>
<keyword evidence="13" id="KW-0479">Metal-binding</keyword>
<evidence type="ECO:0000256" key="8">
    <source>
        <dbReference type="ARBA" id="ARBA00023159"/>
    </source>
</evidence>
<dbReference type="Pfam" id="PF12833">
    <property type="entry name" value="HTH_18"/>
    <property type="match status" value="1"/>
</dbReference>
<evidence type="ECO:0000313" key="16">
    <source>
        <dbReference type="Proteomes" id="UP000256542"/>
    </source>
</evidence>
<evidence type="ECO:0000259" key="14">
    <source>
        <dbReference type="PROSITE" id="PS01124"/>
    </source>
</evidence>
<dbReference type="SUPFAM" id="SSF46767">
    <property type="entry name" value="Methylated DNA-protein cysteine methyltransferase, C-terminal domain"/>
    <property type="match status" value="1"/>
</dbReference>
<keyword evidence="7" id="KW-0805">Transcription regulation</keyword>
<keyword evidence="16" id="KW-1185">Reference proteome</keyword>
<feature type="binding site" evidence="13">
    <location>
        <position position="36"/>
    </location>
    <ligand>
        <name>Zn(2+)</name>
        <dbReference type="ChEBI" id="CHEBI:29105"/>
    </ligand>
</feature>
<proteinExistence type="inferred from homology"/>
<dbReference type="GO" id="GO:0003908">
    <property type="term" value="F:methylated-DNA-[protein]-cysteine S-methyltransferase activity"/>
    <property type="evidence" value="ECO:0007669"/>
    <property type="project" value="UniProtKB-EC"/>
</dbReference>
<dbReference type="InterPro" id="IPR036217">
    <property type="entry name" value="MethylDNA_cys_MeTrfase_DNAb"/>
</dbReference>
<dbReference type="NCBIfam" id="NF011964">
    <property type="entry name" value="PRK15435.1"/>
    <property type="match status" value="1"/>
</dbReference>
<accession>A0A3E0DQ42</accession>
<keyword evidence="9" id="KW-0804">Transcription</keyword>
<evidence type="ECO:0000256" key="6">
    <source>
        <dbReference type="ARBA" id="ARBA00022763"/>
    </source>
</evidence>
<dbReference type="InterPro" id="IPR035451">
    <property type="entry name" value="Ada-like_dom_sf"/>
</dbReference>
<dbReference type="PROSITE" id="PS00374">
    <property type="entry name" value="MGMT"/>
    <property type="match status" value="1"/>
</dbReference>
<evidence type="ECO:0000256" key="2">
    <source>
        <dbReference type="ARBA" id="ARBA00008711"/>
    </source>
</evidence>
<dbReference type="FunFam" id="1.10.10.10:FF:000214">
    <property type="entry name" value="Methylated-DNA--protein-cysteine methyltransferase"/>
    <property type="match status" value="1"/>
</dbReference>
<dbReference type="Gene3D" id="3.40.10.10">
    <property type="entry name" value="DNA Methylphosphotriester Repair Domain"/>
    <property type="match status" value="1"/>
</dbReference>
<organism evidence="15 16">
    <name type="scientific">Marinomonas pollencensis</name>
    <dbReference type="NCBI Taxonomy" id="491954"/>
    <lineage>
        <taxon>Bacteria</taxon>
        <taxon>Pseudomonadati</taxon>
        <taxon>Pseudomonadota</taxon>
        <taxon>Gammaproteobacteria</taxon>
        <taxon>Oceanospirillales</taxon>
        <taxon>Oceanospirillaceae</taxon>
        <taxon>Marinomonas</taxon>
    </lineage>
</organism>
<feature type="binding site" evidence="13">
    <location>
        <position position="67"/>
    </location>
    <ligand>
        <name>Zn(2+)</name>
        <dbReference type="ChEBI" id="CHEBI:29105"/>
    </ligand>
</feature>
<dbReference type="SUPFAM" id="SSF57884">
    <property type="entry name" value="Ada DNA repair protein, N-terminal domain (N-Ada 10)"/>
    <property type="match status" value="1"/>
</dbReference>
<sequence length="371" mass="40970">MHHYQTSQAKYLAIRHRDSLAVGHFFYGVLSTGIFCRPDCSSRQPLLENIRFFDQACDAKSAGFRACKRCRPEVSDTLKQEKIRTVCRIIEVEEAQLTLATLSQRVGWSPCYLQRVFRAEVGVSPKSYARQVRIRRMKMALAESKNITQAAYQAGFASTGHYYSEVHKMGMARVTTTPSDQLKGQQQTVFYQIVPTELGFCLMAATEKGICAVSLGDDKEALLAELEGQVGTACLQNVGLQETDIKSSSKTWKAWFEAVIAQANSAAVGSDALPLDIKGTAFQQQVWQALQMIPRGETRTYSEVAELLGRPNSVRAVATACAANKVALLIPCHRVIRKGGGLAGYRWGVERKHSLLERESTAPSLVAGNKE</sequence>
<evidence type="ECO:0000256" key="9">
    <source>
        <dbReference type="ARBA" id="ARBA00023163"/>
    </source>
</evidence>
<feature type="active site" description="Nucleophile; methyl group acceptor from either O6-methylguanine or O4-methylthymine" evidence="12">
    <location>
        <position position="332"/>
    </location>
</feature>
<name>A0A3E0DQ42_9GAMM</name>
<evidence type="ECO:0000256" key="5">
    <source>
        <dbReference type="ARBA" id="ARBA00022679"/>
    </source>
</evidence>
<comment type="caution">
    <text evidence="15">The sequence shown here is derived from an EMBL/GenBank/DDBJ whole genome shotgun (WGS) entry which is preliminary data.</text>
</comment>